<feature type="domain" description="Peptidase S24/S26A/S26B/S26C" evidence="8">
    <location>
        <begin position="19"/>
        <end position="130"/>
    </location>
</feature>
<keyword evidence="3 7" id="KW-0378">Hydrolase</keyword>
<dbReference type="PRINTS" id="PR00726">
    <property type="entry name" value="LEXASERPTASE"/>
</dbReference>
<proteinExistence type="inferred from homology"/>
<reference evidence="9 10" key="1">
    <citation type="submission" date="2016-06" db="EMBL/GenBank/DDBJ databases">
        <authorList>
            <person name="Kjaerup R.B."/>
            <person name="Dalgaard T.S."/>
            <person name="Juul-Madsen H.R."/>
        </authorList>
    </citation>
    <scope>NUCLEOTIDE SEQUENCE [LARGE SCALE GENOMIC DNA]</scope>
    <source>
        <strain evidence="9 10">GCSL-Mp3</strain>
    </source>
</reference>
<organism evidence="9 10">
    <name type="scientific">Morganella psychrotolerans</name>
    <dbReference type="NCBI Taxonomy" id="368603"/>
    <lineage>
        <taxon>Bacteria</taxon>
        <taxon>Pseudomonadati</taxon>
        <taxon>Pseudomonadota</taxon>
        <taxon>Gammaproteobacteria</taxon>
        <taxon>Enterobacterales</taxon>
        <taxon>Morganellaceae</taxon>
        <taxon>Morganella</taxon>
    </lineage>
</organism>
<dbReference type="PANTHER" id="PTHR33516:SF2">
    <property type="entry name" value="LEXA REPRESSOR-RELATED"/>
    <property type="match status" value="1"/>
</dbReference>
<dbReference type="RefSeq" id="WP_067423934.1">
    <property type="nucleotide sequence ID" value="NZ_LZEX01000020.1"/>
</dbReference>
<dbReference type="AlphaFoldDB" id="A0A1B8HBM5"/>
<dbReference type="InterPro" id="IPR006197">
    <property type="entry name" value="Peptidase_S24_LexA"/>
</dbReference>
<dbReference type="Gene3D" id="2.10.109.10">
    <property type="entry name" value="Umud Fragment, subunit A"/>
    <property type="match status" value="1"/>
</dbReference>
<dbReference type="InterPro" id="IPR039418">
    <property type="entry name" value="LexA-like"/>
</dbReference>
<sequence length="138" mass="14850">MHFSLCELPAGIKLPFFEALIPAGFPSPASDYSKNNIDLNELLITHPAGSYFLRVSGTSMIDANISDGDIVIVDSSLQANDGNIVIASIDGEFTVKQLQKTPFPALIPMNPDFSPIPIPSGSEFNLFGVVTYIIHKAL</sequence>
<evidence type="ECO:0000256" key="4">
    <source>
        <dbReference type="ARBA" id="ARBA00022813"/>
    </source>
</evidence>
<dbReference type="InterPro" id="IPR015927">
    <property type="entry name" value="Peptidase_S24_S26A/B/C"/>
</dbReference>
<name>A0A1B8HBM5_9GAMM</name>
<dbReference type="NCBIfam" id="NF007621">
    <property type="entry name" value="PRK10276.1"/>
    <property type="match status" value="1"/>
</dbReference>
<evidence type="ECO:0000256" key="3">
    <source>
        <dbReference type="ARBA" id="ARBA00022801"/>
    </source>
</evidence>
<dbReference type="CDD" id="cd06529">
    <property type="entry name" value="S24_LexA-like"/>
    <property type="match status" value="1"/>
</dbReference>
<protein>
    <recommendedName>
        <fullName evidence="8">Peptidase S24/S26A/S26B/S26C domain-containing protein</fullName>
    </recommendedName>
</protein>
<dbReference type="GO" id="GO:0016787">
    <property type="term" value="F:hydrolase activity"/>
    <property type="evidence" value="ECO:0007669"/>
    <property type="project" value="UniProtKB-KW"/>
</dbReference>
<dbReference type="Pfam" id="PF00717">
    <property type="entry name" value="Peptidase_S24"/>
    <property type="match status" value="1"/>
</dbReference>
<keyword evidence="6" id="KW-0742">SOS response</keyword>
<evidence type="ECO:0000256" key="2">
    <source>
        <dbReference type="ARBA" id="ARBA00022763"/>
    </source>
</evidence>
<evidence type="ECO:0000313" key="9">
    <source>
        <dbReference type="EMBL" id="OBU06478.1"/>
    </source>
</evidence>
<keyword evidence="2" id="KW-0227">DNA damage</keyword>
<evidence type="ECO:0000256" key="7">
    <source>
        <dbReference type="RuleBase" id="RU003991"/>
    </source>
</evidence>
<keyword evidence="5" id="KW-0234">DNA repair</keyword>
<dbReference type="GO" id="GO:0009432">
    <property type="term" value="P:SOS response"/>
    <property type="evidence" value="ECO:0007669"/>
    <property type="project" value="UniProtKB-KW"/>
</dbReference>
<accession>A0A1B8HBM5</accession>
<dbReference type="EMBL" id="LZEX01000020">
    <property type="protein sequence ID" value="OBU06478.1"/>
    <property type="molecule type" value="Genomic_DNA"/>
</dbReference>
<comment type="caution">
    <text evidence="9">The sequence shown here is derived from an EMBL/GenBank/DDBJ whole genome shotgun (WGS) entry which is preliminary data.</text>
</comment>
<dbReference type="GO" id="GO:0006355">
    <property type="term" value="P:regulation of DNA-templated transcription"/>
    <property type="evidence" value="ECO:0007669"/>
    <property type="project" value="InterPro"/>
</dbReference>
<dbReference type="InterPro" id="IPR050077">
    <property type="entry name" value="LexA_repressor"/>
</dbReference>
<gene>
    <name evidence="9" type="ORF">AYY17_20580</name>
</gene>
<evidence type="ECO:0000256" key="5">
    <source>
        <dbReference type="ARBA" id="ARBA00023204"/>
    </source>
</evidence>
<comment type="similarity">
    <text evidence="1 7">Belongs to the peptidase S24 family.</text>
</comment>
<evidence type="ECO:0000256" key="6">
    <source>
        <dbReference type="ARBA" id="ARBA00023236"/>
    </source>
</evidence>
<dbReference type="PANTHER" id="PTHR33516">
    <property type="entry name" value="LEXA REPRESSOR"/>
    <property type="match status" value="1"/>
</dbReference>
<dbReference type="GO" id="GO:0003677">
    <property type="term" value="F:DNA binding"/>
    <property type="evidence" value="ECO:0007669"/>
    <property type="project" value="InterPro"/>
</dbReference>
<dbReference type="Proteomes" id="UP000092247">
    <property type="component" value="Unassembled WGS sequence"/>
</dbReference>
<evidence type="ECO:0000313" key="10">
    <source>
        <dbReference type="Proteomes" id="UP000092247"/>
    </source>
</evidence>
<dbReference type="InterPro" id="IPR036286">
    <property type="entry name" value="LexA/Signal_pep-like_sf"/>
</dbReference>
<evidence type="ECO:0000259" key="8">
    <source>
        <dbReference type="Pfam" id="PF00717"/>
    </source>
</evidence>
<dbReference type="SUPFAM" id="SSF51306">
    <property type="entry name" value="LexA/Signal peptidase"/>
    <property type="match status" value="1"/>
</dbReference>
<dbReference type="GO" id="GO:0006281">
    <property type="term" value="P:DNA repair"/>
    <property type="evidence" value="ECO:0007669"/>
    <property type="project" value="UniProtKB-KW"/>
</dbReference>
<evidence type="ECO:0000256" key="1">
    <source>
        <dbReference type="ARBA" id="ARBA00007484"/>
    </source>
</evidence>
<keyword evidence="4 7" id="KW-0068">Autocatalytic cleavage</keyword>